<organism evidence="2">
    <name type="scientific">Amphimedon queenslandica</name>
    <name type="common">Sponge</name>
    <dbReference type="NCBI Taxonomy" id="400682"/>
    <lineage>
        <taxon>Eukaryota</taxon>
        <taxon>Metazoa</taxon>
        <taxon>Porifera</taxon>
        <taxon>Demospongiae</taxon>
        <taxon>Heteroscleromorpha</taxon>
        <taxon>Haplosclerida</taxon>
        <taxon>Niphatidae</taxon>
        <taxon>Amphimedon</taxon>
    </lineage>
</organism>
<evidence type="ECO:0000313" key="2">
    <source>
        <dbReference type="EnsemblMetazoa" id="Aqu2.1.08186_001"/>
    </source>
</evidence>
<evidence type="ECO:0000256" key="1">
    <source>
        <dbReference type="SAM" id="Coils"/>
    </source>
</evidence>
<dbReference type="InParanoid" id="A0A1X7T1H3"/>
<protein>
    <submittedName>
        <fullName evidence="2">Uncharacterized protein</fullName>
    </submittedName>
</protein>
<dbReference type="AlphaFoldDB" id="A0A1X7T1H3"/>
<reference evidence="2" key="1">
    <citation type="submission" date="2017-05" db="UniProtKB">
        <authorList>
            <consortium name="EnsemblMetazoa"/>
        </authorList>
    </citation>
    <scope>IDENTIFICATION</scope>
</reference>
<dbReference type="EnsemblMetazoa" id="Aqu2.1.08186_001">
    <property type="protein sequence ID" value="Aqu2.1.08186_001"/>
    <property type="gene ID" value="Aqu2.1.08186"/>
</dbReference>
<sequence length="84" mass="9518">LKKENNELKKKLEKENKGLRKQLNEANQKLNRIAQTTQAHASSVERLNYTVFGNLPVTGDENDPVCVKRMVSQFSSSLMIADTK</sequence>
<proteinExistence type="predicted"/>
<name>A0A1X7T1H3_AMPQE</name>
<accession>A0A1X7T1H3</accession>
<feature type="coiled-coil region" evidence="1">
    <location>
        <begin position="2"/>
        <end position="36"/>
    </location>
</feature>
<keyword evidence="1" id="KW-0175">Coiled coil</keyword>